<dbReference type="Gene3D" id="3.30.420.40">
    <property type="match status" value="2"/>
</dbReference>
<comment type="similarity">
    <text evidence="1">Belongs to the ROK (NagC/XylR) family.</text>
</comment>
<sequence>MLRNLCFDVGGMSTKVALFENCEIIKRDKIEYGKLINSMELLEKIIFYIENFIDLKSLNNISIASPGVVDVNSGWITGLSAIADNDKINMKKELQKKFNKKVFIENDAKCAALAEINVGNGKKYQNLFLFVIGTGIGGAVIINKKIYKGSKLAAGEFGCVLEKLDKNEFHNGSHYGGMYNLEYKYKNISGKAKSGKEIYNLYAKDELCKNLINEQIFQIAKLIINTNFVLDADAVLVGGAISANDLFIDLLNKKLTELYFLSGMQKNIVLDRCKFTNDANIIGANQLEVAIDKVS</sequence>
<dbReference type="PANTHER" id="PTHR18964">
    <property type="entry name" value="ROK (REPRESSOR, ORF, KINASE) FAMILY"/>
    <property type="match status" value="1"/>
</dbReference>
<dbReference type="CDD" id="cd24152">
    <property type="entry name" value="ASKHA_NBD_ROK-like"/>
    <property type="match status" value="1"/>
</dbReference>
<dbReference type="Proteomes" id="UP000424468">
    <property type="component" value="Chromosome"/>
</dbReference>
<dbReference type="AlphaFoldDB" id="A0A6I6C9L2"/>
<evidence type="ECO:0000313" key="2">
    <source>
        <dbReference type="EMBL" id="QGS52276.1"/>
    </source>
</evidence>
<evidence type="ECO:0000256" key="1">
    <source>
        <dbReference type="ARBA" id="ARBA00006479"/>
    </source>
</evidence>
<name>A0A6I6C9L2_9MOLU</name>
<evidence type="ECO:0000313" key="3">
    <source>
        <dbReference type="Proteomes" id="UP000424468"/>
    </source>
</evidence>
<dbReference type="OrthoDB" id="9795247at2"/>
<dbReference type="InterPro" id="IPR000600">
    <property type="entry name" value="ROK"/>
</dbReference>
<dbReference type="PANTHER" id="PTHR18964:SF170">
    <property type="entry name" value="SUGAR KINASE"/>
    <property type="match status" value="1"/>
</dbReference>
<dbReference type="KEGG" id="stab:STABA_v1c09230"/>
<dbReference type="RefSeq" id="WP_156007070.1">
    <property type="nucleotide sequence ID" value="NZ_CP046276.1"/>
</dbReference>
<gene>
    <name evidence="2" type="ORF">STABA_v1c09230</name>
</gene>
<reference evidence="2 3" key="1">
    <citation type="submission" date="2019-11" db="EMBL/GenBank/DDBJ databases">
        <title>Complete genome sequence of Spiroplasma tabanidicola TAUS-1 (DSM 22603).</title>
        <authorList>
            <person name="Huang C.-T."/>
            <person name="Lin Y.-C."/>
            <person name="Kuo C.-H."/>
        </authorList>
    </citation>
    <scope>NUCLEOTIDE SEQUENCE [LARGE SCALE GENOMIC DNA]</scope>
    <source>
        <strain evidence="2 3">TAUS-1</strain>
    </source>
</reference>
<keyword evidence="3" id="KW-1185">Reference proteome</keyword>
<dbReference type="InterPro" id="IPR043129">
    <property type="entry name" value="ATPase_NBD"/>
</dbReference>
<dbReference type="SUPFAM" id="SSF53067">
    <property type="entry name" value="Actin-like ATPase domain"/>
    <property type="match status" value="1"/>
</dbReference>
<proteinExistence type="inferred from homology"/>
<accession>A0A6I6C9L2</accession>
<protein>
    <submittedName>
        <fullName evidence="2">ROK family protein</fullName>
    </submittedName>
</protein>
<dbReference type="Pfam" id="PF00480">
    <property type="entry name" value="ROK"/>
    <property type="match status" value="1"/>
</dbReference>
<dbReference type="EMBL" id="CP046276">
    <property type="protein sequence ID" value="QGS52276.1"/>
    <property type="molecule type" value="Genomic_DNA"/>
</dbReference>
<organism evidence="2 3">
    <name type="scientific">Spiroplasma tabanidicola</name>
    <dbReference type="NCBI Taxonomy" id="324079"/>
    <lineage>
        <taxon>Bacteria</taxon>
        <taxon>Bacillati</taxon>
        <taxon>Mycoplasmatota</taxon>
        <taxon>Mollicutes</taxon>
        <taxon>Entomoplasmatales</taxon>
        <taxon>Spiroplasmataceae</taxon>
        <taxon>Spiroplasma</taxon>
    </lineage>
</organism>